<organism evidence="2 3">
    <name type="scientific">Nonomuraea aridisoli</name>
    <dbReference type="NCBI Taxonomy" id="2070368"/>
    <lineage>
        <taxon>Bacteria</taxon>
        <taxon>Bacillati</taxon>
        <taxon>Actinomycetota</taxon>
        <taxon>Actinomycetes</taxon>
        <taxon>Streptosporangiales</taxon>
        <taxon>Streptosporangiaceae</taxon>
        <taxon>Nonomuraea</taxon>
    </lineage>
</organism>
<dbReference type="PANTHER" id="PTHR43433:SF5">
    <property type="entry name" value="AB HYDROLASE-1 DOMAIN-CONTAINING PROTEIN"/>
    <property type="match status" value="1"/>
</dbReference>
<name>A0A2W2DZ09_9ACTN</name>
<comment type="caution">
    <text evidence="2">The sequence shown here is derived from an EMBL/GenBank/DDBJ whole genome shotgun (WGS) entry which is preliminary data.</text>
</comment>
<reference evidence="2 3" key="1">
    <citation type="submission" date="2018-01" db="EMBL/GenBank/DDBJ databases">
        <title>Draft genome sequence of Nonomuraea sp. KC333.</title>
        <authorList>
            <person name="Sahin N."/>
            <person name="Saygin H."/>
            <person name="Ay H."/>
        </authorList>
    </citation>
    <scope>NUCLEOTIDE SEQUENCE [LARGE SCALE GENOMIC DNA]</scope>
    <source>
        <strain evidence="2 3">KC333</strain>
    </source>
</reference>
<dbReference type="Gene3D" id="3.40.50.1820">
    <property type="entry name" value="alpha/beta hydrolase"/>
    <property type="match status" value="1"/>
</dbReference>
<feature type="domain" description="AB hydrolase-1" evidence="1">
    <location>
        <begin position="14"/>
        <end position="225"/>
    </location>
</feature>
<feature type="non-terminal residue" evidence="2">
    <location>
        <position position="226"/>
    </location>
</feature>
<protein>
    <submittedName>
        <fullName evidence="2">3-oxoadipate enol-lactonase</fullName>
    </submittedName>
</protein>
<keyword evidence="3" id="KW-1185">Reference proteome</keyword>
<sequence length="226" mass="23571">MLHYRLDGPEQGQPLVLGPSLGTSTRLWDAQTPALARTFRVLRYDLPGHGCSPAQPFQSLDDLAALVLETAAAEGMESFHYAGVSIGGAIGATLAVRHPGRVRSLAMVCSSARFGDPASWRERAALVRAEGTTPLLEASASRWFAGPTRQDLLDELAAADPAAYAACCDALAAYDLRGELASITVPALVVAGREDPATPPAHARELADGIPDATLVELAGAAHLAP</sequence>
<dbReference type="EMBL" id="POUD01000109">
    <property type="protein sequence ID" value="PZG15281.1"/>
    <property type="molecule type" value="Genomic_DNA"/>
</dbReference>
<dbReference type="InterPro" id="IPR029058">
    <property type="entry name" value="AB_hydrolase_fold"/>
</dbReference>
<dbReference type="Pfam" id="PF00561">
    <property type="entry name" value="Abhydrolase_1"/>
    <property type="match status" value="1"/>
</dbReference>
<gene>
    <name evidence="2" type="ORF">C1J01_24625</name>
</gene>
<dbReference type="OrthoDB" id="9802489at2"/>
<dbReference type="InterPro" id="IPR050471">
    <property type="entry name" value="AB_hydrolase"/>
</dbReference>
<dbReference type="PRINTS" id="PR00111">
    <property type="entry name" value="ABHYDROLASE"/>
</dbReference>
<dbReference type="Proteomes" id="UP000249304">
    <property type="component" value="Unassembled WGS sequence"/>
</dbReference>
<dbReference type="SUPFAM" id="SSF53474">
    <property type="entry name" value="alpha/beta-Hydrolases"/>
    <property type="match status" value="1"/>
</dbReference>
<evidence type="ECO:0000313" key="2">
    <source>
        <dbReference type="EMBL" id="PZG15281.1"/>
    </source>
</evidence>
<accession>A0A2W2DZ09</accession>
<dbReference type="InterPro" id="IPR000073">
    <property type="entry name" value="AB_hydrolase_1"/>
</dbReference>
<proteinExistence type="predicted"/>
<dbReference type="RefSeq" id="WP_146615708.1">
    <property type="nucleotide sequence ID" value="NZ_POUD01000109.1"/>
</dbReference>
<evidence type="ECO:0000313" key="3">
    <source>
        <dbReference type="Proteomes" id="UP000249304"/>
    </source>
</evidence>
<dbReference type="PANTHER" id="PTHR43433">
    <property type="entry name" value="HYDROLASE, ALPHA/BETA FOLD FAMILY PROTEIN"/>
    <property type="match status" value="1"/>
</dbReference>
<evidence type="ECO:0000259" key="1">
    <source>
        <dbReference type="Pfam" id="PF00561"/>
    </source>
</evidence>
<dbReference type="GO" id="GO:0003824">
    <property type="term" value="F:catalytic activity"/>
    <property type="evidence" value="ECO:0007669"/>
    <property type="project" value="UniProtKB-ARBA"/>
</dbReference>
<dbReference type="AlphaFoldDB" id="A0A2W2DZ09"/>